<evidence type="ECO:0000313" key="9">
    <source>
        <dbReference type="Proteomes" id="UP000283530"/>
    </source>
</evidence>
<feature type="transmembrane region" description="Helical" evidence="6">
    <location>
        <begin position="431"/>
        <end position="451"/>
    </location>
</feature>
<dbReference type="Pfam" id="PF01554">
    <property type="entry name" value="MatE"/>
    <property type="match status" value="2"/>
</dbReference>
<dbReference type="STRING" id="337451.A0A443NKJ2"/>
<dbReference type="NCBIfam" id="TIGR00797">
    <property type="entry name" value="matE"/>
    <property type="match status" value="1"/>
</dbReference>
<dbReference type="GO" id="GO:0016020">
    <property type="term" value="C:membrane"/>
    <property type="evidence" value="ECO:0007669"/>
    <property type="project" value="UniProtKB-SubCell"/>
</dbReference>
<protein>
    <recommendedName>
        <fullName evidence="6">Protein DETOXIFICATION</fullName>
    </recommendedName>
    <alternativeName>
        <fullName evidence="6">Multidrug and toxic compound extrusion protein</fullName>
    </alternativeName>
</protein>
<feature type="transmembrane region" description="Helical" evidence="6">
    <location>
        <begin position="391"/>
        <end position="410"/>
    </location>
</feature>
<organism evidence="8 9">
    <name type="scientific">Cinnamomum micranthum f. kanehirae</name>
    <dbReference type="NCBI Taxonomy" id="337451"/>
    <lineage>
        <taxon>Eukaryota</taxon>
        <taxon>Viridiplantae</taxon>
        <taxon>Streptophyta</taxon>
        <taxon>Embryophyta</taxon>
        <taxon>Tracheophyta</taxon>
        <taxon>Spermatophyta</taxon>
        <taxon>Magnoliopsida</taxon>
        <taxon>Magnoliidae</taxon>
        <taxon>Laurales</taxon>
        <taxon>Lauraceae</taxon>
        <taxon>Cinnamomum</taxon>
    </lineage>
</organism>
<feature type="transmembrane region" description="Helical" evidence="6">
    <location>
        <begin position="138"/>
        <end position="155"/>
    </location>
</feature>
<feature type="transmembrane region" description="Helical" evidence="6">
    <location>
        <begin position="175"/>
        <end position="196"/>
    </location>
</feature>
<dbReference type="InterPro" id="IPR002528">
    <property type="entry name" value="MATE_fam"/>
</dbReference>
<dbReference type="InterPro" id="IPR045069">
    <property type="entry name" value="MATE_euk"/>
</dbReference>
<comment type="caution">
    <text evidence="8">The sequence shown here is derived from an EMBL/GenBank/DDBJ whole genome shotgun (WGS) entry which is preliminary data.</text>
</comment>
<feature type="region of interest" description="Disordered" evidence="7">
    <location>
        <begin position="493"/>
        <end position="530"/>
    </location>
</feature>
<feature type="transmembrane region" description="Helical" evidence="6">
    <location>
        <begin position="315"/>
        <end position="336"/>
    </location>
</feature>
<sequence length="530" mass="57113">MCPGNESQTPFHEEHLLLPKEGEDGIIDRIGEGDVTVHAFPFWPAFNKVAEELVYLARITCPIVITSFLLFSRSIISTHFLGRLGGIELAGGSLAIGFANITGYSLHKGLAMGMDPICAQAYGAKRWKVLSQTYQRTLLLLLLFSIPISLLWINMEQIMLWTGQDPEITPTARIYLLYCLPDLLANALLQPLRIFLRAQGQTTPLAVSAAIALAMHYPINYLLVEYMGMGVKGVALATAWNTMNLNVGLLMYLGASQKALKPWAGVGRGSLKGWRPLMKLSMVSAMSVCLEWWWYEVMTVVCGLLEQPKWTMGAMGVMIQMTGLLYVVPSSVSLGLSTRVGHELGAGRAEGARRAACCGMWAAAVMGLGAMGFTVGVRGLWGRMFTEEEGVLGLLAVALPIAGLCEVGNCPQTAGCGVLTGSARPGIGGKINFGAFYLVGLPVAVGLGFGTRVGFEGVWLGLLAAQATCAILMVRAVLRTDWELQAERARELTMQSSASASASSTAGNQEDNDDEEEEEEENDLEARLLP</sequence>
<keyword evidence="3 6" id="KW-0812">Transmembrane</keyword>
<comment type="subcellular location">
    <subcellularLocation>
        <location evidence="1">Membrane</location>
        <topology evidence="1">Multi-pass membrane protein</topology>
    </subcellularLocation>
</comment>
<feature type="transmembrane region" description="Helical" evidence="6">
    <location>
        <begin position="203"/>
        <end position="223"/>
    </location>
</feature>
<dbReference type="GO" id="GO:1990961">
    <property type="term" value="P:xenobiotic detoxification by transmembrane export across the plasma membrane"/>
    <property type="evidence" value="ECO:0007669"/>
    <property type="project" value="InterPro"/>
</dbReference>
<evidence type="ECO:0000256" key="5">
    <source>
        <dbReference type="ARBA" id="ARBA00023136"/>
    </source>
</evidence>
<evidence type="ECO:0000256" key="2">
    <source>
        <dbReference type="ARBA" id="ARBA00010199"/>
    </source>
</evidence>
<dbReference type="GO" id="GO:0042910">
    <property type="term" value="F:xenobiotic transmembrane transporter activity"/>
    <property type="evidence" value="ECO:0007669"/>
    <property type="project" value="InterPro"/>
</dbReference>
<dbReference type="CDD" id="cd13132">
    <property type="entry name" value="MATE_eukaryotic"/>
    <property type="match status" value="1"/>
</dbReference>
<gene>
    <name evidence="8" type="ORF">CKAN_00759300</name>
</gene>
<feature type="transmembrane region" description="Helical" evidence="6">
    <location>
        <begin position="457"/>
        <end position="478"/>
    </location>
</feature>
<dbReference type="PANTHER" id="PTHR11206">
    <property type="entry name" value="MULTIDRUG RESISTANCE PROTEIN"/>
    <property type="match status" value="1"/>
</dbReference>
<evidence type="ECO:0000256" key="7">
    <source>
        <dbReference type="SAM" id="MobiDB-lite"/>
    </source>
</evidence>
<keyword evidence="5 6" id="KW-0472">Membrane</keyword>
<evidence type="ECO:0000256" key="3">
    <source>
        <dbReference type="ARBA" id="ARBA00022692"/>
    </source>
</evidence>
<name>A0A443NKJ2_9MAGN</name>
<dbReference type="EMBL" id="QPKB01000003">
    <property type="protein sequence ID" value="RWR79036.1"/>
    <property type="molecule type" value="Genomic_DNA"/>
</dbReference>
<evidence type="ECO:0000313" key="8">
    <source>
        <dbReference type="EMBL" id="RWR79036.1"/>
    </source>
</evidence>
<feature type="transmembrane region" description="Helical" evidence="6">
    <location>
        <begin position="53"/>
        <end position="71"/>
    </location>
</feature>
<evidence type="ECO:0000256" key="6">
    <source>
        <dbReference type="RuleBase" id="RU004914"/>
    </source>
</evidence>
<evidence type="ECO:0000256" key="4">
    <source>
        <dbReference type="ARBA" id="ARBA00022989"/>
    </source>
</evidence>
<keyword evidence="4 6" id="KW-1133">Transmembrane helix</keyword>
<feature type="compositionally biased region" description="Acidic residues" evidence="7">
    <location>
        <begin position="510"/>
        <end position="523"/>
    </location>
</feature>
<dbReference type="OrthoDB" id="2126698at2759"/>
<dbReference type="Proteomes" id="UP000283530">
    <property type="component" value="Unassembled WGS sequence"/>
</dbReference>
<feature type="transmembrane region" description="Helical" evidence="6">
    <location>
        <begin position="235"/>
        <end position="255"/>
    </location>
</feature>
<accession>A0A443NKJ2</accession>
<keyword evidence="9" id="KW-1185">Reference proteome</keyword>
<comment type="similarity">
    <text evidence="2 6">Belongs to the multi antimicrobial extrusion (MATE) (TC 2.A.66.1) family.</text>
</comment>
<feature type="transmembrane region" description="Helical" evidence="6">
    <location>
        <begin position="357"/>
        <end position="379"/>
    </location>
</feature>
<reference evidence="8 9" key="1">
    <citation type="journal article" date="2019" name="Nat. Plants">
        <title>Stout camphor tree genome fills gaps in understanding of flowering plant genome evolution.</title>
        <authorList>
            <person name="Chaw S.M."/>
            <person name="Liu Y.C."/>
            <person name="Wu Y.W."/>
            <person name="Wang H.Y."/>
            <person name="Lin C.I."/>
            <person name="Wu C.S."/>
            <person name="Ke H.M."/>
            <person name="Chang L.Y."/>
            <person name="Hsu C.Y."/>
            <person name="Yang H.T."/>
            <person name="Sudianto E."/>
            <person name="Hsu M.H."/>
            <person name="Wu K.P."/>
            <person name="Wang L.N."/>
            <person name="Leebens-Mack J.H."/>
            <person name="Tsai I.J."/>
        </authorList>
    </citation>
    <scope>NUCLEOTIDE SEQUENCE [LARGE SCALE GENOMIC DNA]</scope>
    <source>
        <strain evidence="9">cv. Chaw 1501</strain>
        <tissue evidence="8">Young leaves</tissue>
    </source>
</reference>
<dbReference type="AlphaFoldDB" id="A0A443NKJ2"/>
<dbReference type="GO" id="GO:0015297">
    <property type="term" value="F:antiporter activity"/>
    <property type="evidence" value="ECO:0007669"/>
    <property type="project" value="InterPro"/>
</dbReference>
<proteinExistence type="inferred from homology"/>
<evidence type="ECO:0000256" key="1">
    <source>
        <dbReference type="ARBA" id="ARBA00004141"/>
    </source>
</evidence>